<organism evidence="1 2">
    <name type="scientific">Cetraspora pellucida</name>
    <dbReference type="NCBI Taxonomy" id="1433469"/>
    <lineage>
        <taxon>Eukaryota</taxon>
        <taxon>Fungi</taxon>
        <taxon>Fungi incertae sedis</taxon>
        <taxon>Mucoromycota</taxon>
        <taxon>Glomeromycotina</taxon>
        <taxon>Glomeromycetes</taxon>
        <taxon>Diversisporales</taxon>
        <taxon>Gigasporaceae</taxon>
        <taxon>Cetraspora</taxon>
    </lineage>
</organism>
<protein>
    <submittedName>
        <fullName evidence="1">6023_t:CDS:1</fullName>
    </submittedName>
</protein>
<proteinExistence type="predicted"/>
<dbReference type="PANTHER" id="PTHR33266">
    <property type="entry name" value="CHROMOSOME 15, WHOLE GENOME SHOTGUN SEQUENCE"/>
    <property type="match status" value="1"/>
</dbReference>
<reference evidence="1" key="1">
    <citation type="submission" date="2021-06" db="EMBL/GenBank/DDBJ databases">
        <authorList>
            <person name="Kallberg Y."/>
            <person name="Tangrot J."/>
            <person name="Rosling A."/>
        </authorList>
    </citation>
    <scope>NUCLEOTIDE SEQUENCE</scope>
    <source>
        <strain evidence="1">FL966</strain>
    </source>
</reference>
<dbReference type="AlphaFoldDB" id="A0A9N9NPS4"/>
<name>A0A9N9NPS4_9GLOM</name>
<comment type="caution">
    <text evidence="1">The sequence shown here is derived from an EMBL/GenBank/DDBJ whole genome shotgun (WGS) entry which is preliminary data.</text>
</comment>
<dbReference type="EMBL" id="CAJVQA010017602">
    <property type="protein sequence ID" value="CAG8749585.1"/>
    <property type="molecule type" value="Genomic_DNA"/>
</dbReference>
<sequence>MQIINFFKQQKCLIDNLVKIFDIKKEKIYKPSKLLYHIRNKKDEKIIQKAFNRTFQDPSNLLERFIQFINKCLNEYNTSDSYYYTLYTTLIQASSVEKSKLLINVAVEIMSVYCCLQKSESSGYPHRLDIAKMLIKEFNNKQNTKTNYLAYIFACFQKMQDFRNFWKDVENRMKNIKVQLMTCFTDKGPVKYLFAFDEASTLAGNKDGSKNSRKFLLFYYIQCALTLLPKETGIFAVFTDTYSNISNFSPAYYLNPSKRVAEEKFKLFTLFYLLDTIDMNVNLKEIKTLKERPLWGALLMPSSDAKGIESERIVKLAIDKLIGRKYFGVWREEVQIKILNTLAILEFHLCIEIVLQSVYAPDLIANNMCLCISVLENCKYVVILMPTEPVLVEASTRIINKLSKALKKNIIEADYYRELTVRLLLLNT</sequence>
<accession>A0A9N9NPS4</accession>
<keyword evidence="2" id="KW-1185">Reference proteome</keyword>
<evidence type="ECO:0000313" key="2">
    <source>
        <dbReference type="Proteomes" id="UP000789759"/>
    </source>
</evidence>
<gene>
    <name evidence="1" type="ORF">CPELLU_LOCUS14614</name>
</gene>
<dbReference type="Proteomes" id="UP000789759">
    <property type="component" value="Unassembled WGS sequence"/>
</dbReference>
<dbReference type="PANTHER" id="PTHR33266:SF1">
    <property type="entry name" value="F-BOX DOMAIN-CONTAINING PROTEIN"/>
    <property type="match status" value="1"/>
</dbReference>
<dbReference type="OrthoDB" id="2367476at2759"/>
<evidence type="ECO:0000313" key="1">
    <source>
        <dbReference type="EMBL" id="CAG8749585.1"/>
    </source>
</evidence>